<accession>A0ABS2L098</accession>
<dbReference type="InterPro" id="IPR036390">
    <property type="entry name" value="WH_DNA-bd_sf"/>
</dbReference>
<comment type="caution">
    <text evidence="2">The sequence shown here is derived from an EMBL/GenBank/DDBJ whole genome shotgun (WGS) entry which is preliminary data.</text>
</comment>
<dbReference type="InterPro" id="IPR000600">
    <property type="entry name" value="ROK"/>
</dbReference>
<dbReference type="PANTHER" id="PTHR18964:SF173">
    <property type="entry name" value="GLUCOKINASE"/>
    <property type="match status" value="1"/>
</dbReference>
<dbReference type="RefSeq" id="WP_205106235.1">
    <property type="nucleotide sequence ID" value="NZ_BAAAHT010000001.1"/>
</dbReference>
<dbReference type="Pfam" id="PF00480">
    <property type="entry name" value="ROK"/>
    <property type="match status" value="1"/>
</dbReference>
<name>A0ABS2L098_9MICO</name>
<dbReference type="Gene3D" id="3.30.420.40">
    <property type="match status" value="2"/>
</dbReference>
<evidence type="ECO:0000256" key="1">
    <source>
        <dbReference type="ARBA" id="ARBA00006479"/>
    </source>
</evidence>
<gene>
    <name evidence="2" type="ORF">JOE66_000121</name>
</gene>
<dbReference type="InterPro" id="IPR036388">
    <property type="entry name" value="WH-like_DNA-bd_sf"/>
</dbReference>
<comment type="similarity">
    <text evidence="1">Belongs to the ROK (NagC/XylR) family.</text>
</comment>
<dbReference type="GO" id="GO:0016301">
    <property type="term" value="F:kinase activity"/>
    <property type="evidence" value="ECO:0007669"/>
    <property type="project" value="UniProtKB-KW"/>
</dbReference>
<reference evidence="2 3" key="1">
    <citation type="submission" date="2021-01" db="EMBL/GenBank/DDBJ databases">
        <title>Sequencing the genomes of 1000 actinobacteria strains.</title>
        <authorList>
            <person name="Klenk H.-P."/>
        </authorList>
    </citation>
    <scope>NUCLEOTIDE SEQUENCE [LARGE SCALE GENOMIC DNA]</scope>
    <source>
        <strain evidence="2 3">DSM 13057</strain>
    </source>
</reference>
<proteinExistence type="inferred from homology"/>
<dbReference type="SUPFAM" id="SSF53067">
    <property type="entry name" value="Actin-like ATPase domain"/>
    <property type="match status" value="1"/>
</dbReference>
<dbReference type="Proteomes" id="UP000776164">
    <property type="component" value="Unassembled WGS sequence"/>
</dbReference>
<keyword evidence="3" id="KW-1185">Reference proteome</keyword>
<dbReference type="Gene3D" id="1.10.10.10">
    <property type="entry name" value="Winged helix-like DNA-binding domain superfamily/Winged helix DNA-binding domain"/>
    <property type="match status" value="1"/>
</dbReference>
<sequence>MTSLRLSAPLLSARIDSELLASTLAKLLGSGNAACKADLVRVTGLSRTTVDTGIRLLLEHSVIRRAGFRQTSGRGRSAELLELSPDYGYVLVADCSAHMAQLGVFDLNQKELSSSSVRYELSEGPQKVLGAIVAEFLRLLDELPHSAVVTVMGLPGPVDNRSGTVVRPPIMPGWDGFPIAQFVGTALECQVVLENDVNLRALGEARAIGPLSGPLLYVKVSTGIGAGIVTANGELMHGADGSAGDIGHIKLASQDRPCVCGNNGCLEAVASAAALTRRMIGAPYTAAVDGADIDRLLERINAGDPEALANLKEAAQYVGEAIANLVHVLNPSRIVIGGMLANAGDDLLATVRGIVYQRALPLATRELTVGKPLLGVRSGMAGGLITGIERALSPDSLNAHINLGKGLENIA</sequence>
<organism evidence="2 3">
    <name type="scientific">Subtercola frigoramans</name>
    <dbReference type="NCBI Taxonomy" id="120298"/>
    <lineage>
        <taxon>Bacteria</taxon>
        <taxon>Bacillati</taxon>
        <taxon>Actinomycetota</taxon>
        <taxon>Actinomycetes</taxon>
        <taxon>Micrococcales</taxon>
        <taxon>Microbacteriaceae</taxon>
        <taxon>Subtercola</taxon>
    </lineage>
</organism>
<keyword evidence="2" id="KW-0418">Kinase</keyword>
<dbReference type="InterPro" id="IPR043129">
    <property type="entry name" value="ATPase_NBD"/>
</dbReference>
<dbReference type="EMBL" id="JAFBBU010000001">
    <property type="protein sequence ID" value="MBM7470487.1"/>
    <property type="molecule type" value="Genomic_DNA"/>
</dbReference>
<dbReference type="PANTHER" id="PTHR18964">
    <property type="entry name" value="ROK (REPRESSOR, ORF, KINASE) FAMILY"/>
    <property type="match status" value="1"/>
</dbReference>
<evidence type="ECO:0000313" key="2">
    <source>
        <dbReference type="EMBL" id="MBM7470487.1"/>
    </source>
</evidence>
<protein>
    <submittedName>
        <fullName evidence="2">NBD/HSP70 family sugar kinase</fullName>
    </submittedName>
</protein>
<keyword evidence="2" id="KW-0808">Transferase</keyword>
<evidence type="ECO:0000313" key="3">
    <source>
        <dbReference type="Proteomes" id="UP000776164"/>
    </source>
</evidence>
<dbReference type="SUPFAM" id="SSF46785">
    <property type="entry name" value="Winged helix' DNA-binding domain"/>
    <property type="match status" value="1"/>
</dbReference>